<accession>A0A1V2GV23</accession>
<keyword evidence="6" id="KW-1185">Reference proteome</keyword>
<dbReference type="CDD" id="cd03349">
    <property type="entry name" value="LbH_XAT"/>
    <property type="match status" value="1"/>
</dbReference>
<dbReference type="Gene3D" id="2.160.10.10">
    <property type="entry name" value="Hexapeptide repeat proteins"/>
    <property type="match status" value="1"/>
</dbReference>
<dbReference type="InterPro" id="IPR018357">
    <property type="entry name" value="Hexapep_transf_CS"/>
</dbReference>
<evidence type="ECO:0000313" key="6">
    <source>
        <dbReference type="Proteomes" id="UP000188879"/>
    </source>
</evidence>
<proteinExistence type="inferred from homology"/>
<dbReference type="InterPro" id="IPR001451">
    <property type="entry name" value="Hexapep"/>
</dbReference>
<keyword evidence="3" id="KW-0677">Repeat</keyword>
<evidence type="ECO:0000256" key="2">
    <source>
        <dbReference type="ARBA" id="ARBA00022679"/>
    </source>
</evidence>
<comment type="caution">
    <text evidence="5">The sequence shown here is derived from an EMBL/GenBank/DDBJ whole genome shotgun (WGS) entry which is preliminary data.</text>
</comment>
<dbReference type="InterPro" id="IPR011004">
    <property type="entry name" value="Trimer_LpxA-like_sf"/>
</dbReference>
<keyword evidence="2" id="KW-0808">Transferase</keyword>
<dbReference type="InterPro" id="IPR050179">
    <property type="entry name" value="Trans_hexapeptide_repeat"/>
</dbReference>
<protein>
    <recommendedName>
        <fullName evidence="7">CatB-related O-acetyltransferase</fullName>
    </recommendedName>
</protein>
<dbReference type="Pfam" id="PF14602">
    <property type="entry name" value="Hexapep_2"/>
    <property type="match status" value="1"/>
</dbReference>
<dbReference type="Proteomes" id="UP000188879">
    <property type="component" value="Unassembled WGS sequence"/>
</dbReference>
<dbReference type="AlphaFoldDB" id="A0A1V2GV23"/>
<sequence>MVKYPFKFRYSAAVEKFLIDNNINLDHHAKIAGVYKIGDVVTIKNPALVEPHATLCRNNFFSIGAFSYSRSPMERARIGRYCSISWRCEVMGIAHPTDRISTHLFTFRTYYLNNVRRLHGRAPAAAPFDAAGSMVSIGNDVWLGQNVLLKPGISIGDGAVVAAGAIVTKDVPAFAIVAGVPARVVKYRFDEATRERAQRVAWWRYHVADFAGLDTASPVAFLEGLEARIASSSIQAYAPEVIDLAEAIQAIVAEQEAPAAAVAAR</sequence>
<dbReference type="RefSeq" id="WP_076960363.1">
    <property type="nucleotide sequence ID" value="NZ_MLCO01000374.1"/>
</dbReference>
<dbReference type="SUPFAM" id="SSF51161">
    <property type="entry name" value="Trimeric LpxA-like enzymes"/>
    <property type="match status" value="1"/>
</dbReference>
<dbReference type="EMBL" id="MLCO01000374">
    <property type="protein sequence ID" value="ONG44937.1"/>
    <property type="molecule type" value="Genomic_DNA"/>
</dbReference>
<evidence type="ECO:0000256" key="3">
    <source>
        <dbReference type="ARBA" id="ARBA00022737"/>
    </source>
</evidence>
<gene>
    <name evidence="5" type="ORF">BKE38_27115</name>
</gene>
<organism evidence="5 6">
    <name type="scientific">Teichococcus deserti</name>
    <dbReference type="NCBI Taxonomy" id="1817963"/>
    <lineage>
        <taxon>Bacteria</taxon>
        <taxon>Pseudomonadati</taxon>
        <taxon>Pseudomonadota</taxon>
        <taxon>Alphaproteobacteria</taxon>
        <taxon>Acetobacterales</taxon>
        <taxon>Roseomonadaceae</taxon>
        <taxon>Roseomonas</taxon>
    </lineage>
</organism>
<keyword evidence="4" id="KW-0012">Acyltransferase</keyword>
<name>A0A1V2GV23_9PROT</name>
<evidence type="ECO:0000256" key="1">
    <source>
        <dbReference type="ARBA" id="ARBA00007274"/>
    </source>
</evidence>
<dbReference type="PANTHER" id="PTHR43300:SF11">
    <property type="entry name" value="ACETYLTRANSFERASE RV3034C-RELATED"/>
    <property type="match status" value="1"/>
</dbReference>
<dbReference type="GO" id="GO:0016746">
    <property type="term" value="F:acyltransferase activity"/>
    <property type="evidence" value="ECO:0007669"/>
    <property type="project" value="UniProtKB-KW"/>
</dbReference>
<comment type="similarity">
    <text evidence="1">Belongs to the transferase hexapeptide repeat family.</text>
</comment>
<reference evidence="5 6" key="1">
    <citation type="submission" date="2016-10" db="EMBL/GenBank/DDBJ databases">
        <title>Draft Genome sequence of Roseomonas sp. strain M3.</title>
        <authorList>
            <person name="Subhash Y."/>
            <person name="Lee S."/>
        </authorList>
    </citation>
    <scope>NUCLEOTIDE SEQUENCE [LARGE SCALE GENOMIC DNA]</scope>
    <source>
        <strain evidence="5 6">M3</strain>
    </source>
</reference>
<evidence type="ECO:0000256" key="4">
    <source>
        <dbReference type="ARBA" id="ARBA00023315"/>
    </source>
</evidence>
<evidence type="ECO:0008006" key="7">
    <source>
        <dbReference type="Google" id="ProtNLM"/>
    </source>
</evidence>
<dbReference type="PROSITE" id="PS00101">
    <property type="entry name" value="HEXAPEP_TRANSFERASES"/>
    <property type="match status" value="1"/>
</dbReference>
<dbReference type="PANTHER" id="PTHR43300">
    <property type="entry name" value="ACETYLTRANSFERASE"/>
    <property type="match status" value="1"/>
</dbReference>
<evidence type="ECO:0000313" key="5">
    <source>
        <dbReference type="EMBL" id="ONG44937.1"/>
    </source>
</evidence>